<proteinExistence type="predicted"/>
<accession>A0ABS7FM71</accession>
<evidence type="ECO:0000313" key="3">
    <source>
        <dbReference type="Proteomes" id="UP000774570"/>
    </source>
</evidence>
<gene>
    <name evidence="2" type="ORF">K1Y72_03765</name>
</gene>
<protein>
    <recommendedName>
        <fullName evidence="4">Secreted protein</fullName>
    </recommendedName>
</protein>
<organism evidence="2 3">
    <name type="scientific">Actinomadura parmotrematis</name>
    <dbReference type="NCBI Taxonomy" id="2864039"/>
    <lineage>
        <taxon>Bacteria</taxon>
        <taxon>Bacillati</taxon>
        <taxon>Actinomycetota</taxon>
        <taxon>Actinomycetes</taxon>
        <taxon>Streptosporangiales</taxon>
        <taxon>Thermomonosporaceae</taxon>
        <taxon>Actinomadura</taxon>
    </lineage>
</organism>
<feature type="chain" id="PRO_5045954528" description="Secreted protein" evidence="1">
    <location>
        <begin position="34"/>
        <end position="262"/>
    </location>
</feature>
<comment type="caution">
    <text evidence="2">The sequence shown here is derived from an EMBL/GenBank/DDBJ whole genome shotgun (WGS) entry which is preliminary data.</text>
</comment>
<feature type="signal peptide" evidence="1">
    <location>
        <begin position="1"/>
        <end position="33"/>
    </location>
</feature>
<dbReference type="InterPro" id="IPR006311">
    <property type="entry name" value="TAT_signal"/>
</dbReference>
<dbReference type="Proteomes" id="UP000774570">
    <property type="component" value="Unassembled WGS sequence"/>
</dbReference>
<name>A0ABS7FM71_9ACTN</name>
<evidence type="ECO:0000256" key="1">
    <source>
        <dbReference type="SAM" id="SignalP"/>
    </source>
</evidence>
<evidence type="ECO:0008006" key="4">
    <source>
        <dbReference type="Google" id="ProtNLM"/>
    </source>
</evidence>
<reference evidence="2 3" key="1">
    <citation type="submission" date="2021-07" db="EMBL/GenBank/DDBJ databases">
        <title>Actinomadura sp. PM05-2 isolated from lichen.</title>
        <authorList>
            <person name="Somphong A."/>
            <person name="Phongsopitanun W."/>
            <person name="Tanasupawat S."/>
            <person name="Peongsungnone V."/>
        </authorList>
    </citation>
    <scope>NUCLEOTIDE SEQUENCE [LARGE SCALE GENOMIC DNA]</scope>
    <source>
        <strain evidence="2 3">PM05-2</strain>
    </source>
</reference>
<dbReference type="EMBL" id="JAIBOA010000002">
    <property type="protein sequence ID" value="MBW8481475.1"/>
    <property type="molecule type" value="Genomic_DNA"/>
</dbReference>
<dbReference type="RefSeq" id="WP_220163239.1">
    <property type="nucleotide sequence ID" value="NZ_JAIBOA010000002.1"/>
</dbReference>
<sequence>MRNPVSRARLVRGLGAAAIAAGLAVAPATTAVAAPQAAAAAAYTPSAADFKDCPALPQGAAAWAWNCLAIVITGGEMKLGGLTQQVTKPITIPVAVGVQDWKVVLATPPGGFQSPPLDVPAGNLPLPLPGVTATVAQAGEVKPGKLVIPDELPIKIKVSSVLLSAGCAIGSEAAPIRLKPALSNLSLGTVGGVAVIKTKITDRTFAVPAATDCGLLTPVLNPLLGLPSAAGKNSADLDTVIRVKSYAFGETTTSFAGDNGIK</sequence>
<keyword evidence="3" id="KW-1185">Reference proteome</keyword>
<keyword evidence="1" id="KW-0732">Signal</keyword>
<evidence type="ECO:0000313" key="2">
    <source>
        <dbReference type="EMBL" id="MBW8481475.1"/>
    </source>
</evidence>
<dbReference type="PROSITE" id="PS51318">
    <property type="entry name" value="TAT"/>
    <property type="match status" value="1"/>
</dbReference>